<feature type="compositionally biased region" description="Basic and acidic residues" evidence="1">
    <location>
        <begin position="319"/>
        <end position="330"/>
    </location>
</feature>
<reference evidence="4" key="1">
    <citation type="journal article" date="2009" name="Genome Res.">
        <title>Comparative genomic analyses of the human fungal pathogens Coccidioides and their relatives.</title>
        <authorList>
            <person name="Sharpton T.J."/>
            <person name="Stajich J.E."/>
            <person name="Rounsley S.D."/>
            <person name="Gardner M.J."/>
            <person name="Wortman J.R."/>
            <person name="Jordar V.S."/>
            <person name="Maiti R."/>
            <person name="Kodira C.D."/>
            <person name="Neafsey D.E."/>
            <person name="Zeng Q."/>
            <person name="Hung C.-Y."/>
            <person name="McMahan C."/>
            <person name="Muszewska A."/>
            <person name="Grynberg M."/>
            <person name="Mandel M.A."/>
            <person name="Kellner E.M."/>
            <person name="Barker B.M."/>
            <person name="Galgiani J.N."/>
            <person name="Orbach M.J."/>
            <person name="Kirkland T.N."/>
            <person name="Cole G.T."/>
            <person name="Henn M.R."/>
            <person name="Birren B.W."/>
            <person name="Taylor J.W."/>
        </authorList>
    </citation>
    <scope>NUCLEOTIDE SEQUENCE [LARGE SCALE GENOMIC DNA]</scope>
    <source>
        <strain evidence="4">UAMH 1704</strain>
    </source>
</reference>
<sequence length="330" mass="35995">MGPVCGGTTSTVNGGLGGLENGAVLWDSLQLFFWEGDFGFLGNQTPLGLFGNNIEFASSAGELQRRRSCNCSRDEEAPLLACEITPIYRAQYAGRQQPRGFRDLPAISRWFAPSSVPGGEHCSRRCLNYDYLEPYGNCHVPLELTTIAPTGNPKPEESFKRFHAPLSLFLDWTRSLGNSSTESPSGNAERPVAPNVRLYLAQCQLLDLAAPLRDDFPVPSYVANAGRGDIYDTNVWIGIAPTYTPLHKDPNPNIFVQLAGTKHVRLLPPDAGLAIFSAVREQIGRSGGAQNAAFRGEDMMRGLEKDLLDQAIWGPPGSKDSEAPIRCDKE</sequence>
<dbReference type="Gene3D" id="2.60.120.650">
    <property type="entry name" value="Cupin"/>
    <property type="match status" value="1"/>
</dbReference>
<name>C4JT46_UNCRE</name>
<evidence type="ECO:0000313" key="4">
    <source>
        <dbReference type="Proteomes" id="UP000002058"/>
    </source>
</evidence>
<protein>
    <recommendedName>
        <fullName evidence="2">Cupin-like domain-containing protein</fullName>
    </recommendedName>
</protein>
<dbReference type="OrthoDB" id="263283at2759"/>
<evidence type="ECO:0000256" key="1">
    <source>
        <dbReference type="SAM" id="MobiDB-lite"/>
    </source>
</evidence>
<dbReference type="Proteomes" id="UP000002058">
    <property type="component" value="Unassembled WGS sequence"/>
</dbReference>
<gene>
    <name evidence="3" type="ORF">UREG_05635</name>
</gene>
<dbReference type="AlphaFoldDB" id="C4JT46"/>
<proteinExistence type="predicted"/>
<dbReference type="GeneID" id="8441141"/>
<dbReference type="Pfam" id="PF13621">
    <property type="entry name" value="Cupin_8"/>
    <property type="match status" value="1"/>
</dbReference>
<dbReference type="InParanoid" id="C4JT46"/>
<dbReference type="PANTHER" id="PTHR12461:SF105">
    <property type="entry name" value="HYPOXIA-INDUCIBLE FACTOR 1-ALPHA INHIBITOR"/>
    <property type="match status" value="1"/>
</dbReference>
<dbReference type="VEuPathDB" id="FungiDB:UREG_05635"/>
<feature type="domain" description="Cupin-like" evidence="2">
    <location>
        <begin position="130"/>
        <end position="272"/>
    </location>
</feature>
<dbReference type="PANTHER" id="PTHR12461">
    <property type="entry name" value="HYPOXIA-INDUCIBLE FACTOR 1 ALPHA INHIBITOR-RELATED"/>
    <property type="match status" value="1"/>
</dbReference>
<evidence type="ECO:0000313" key="3">
    <source>
        <dbReference type="EMBL" id="EEP80793.1"/>
    </source>
</evidence>
<organism evidence="3 4">
    <name type="scientific">Uncinocarpus reesii (strain UAMH 1704)</name>
    <dbReference type="NCBI Taxonomy" id="336963"/>
    <lineage>
        <taxon>Eukaryota</taxon>
        <taxon>Fungi</taxon>
        <taxon>Dikarya</taxon>
        <taxon>Ascomycota</taxon>
        <taxon>Pezizomycotina</taxon>
        <taxon>Eurotiomycetes</taxon>
        <taxon>Eurotiomycetidae</taxon>
        <taxon>Onygenales</taxon>
        <taxon>Onygenaceae</taxon>
        <taxon>Uncinocarpus</taxon>
    </lineage>
</organism>
<dbReference type="SUPFAM" id="SSF51197">
    <property type="entry name" value="Clavaminate synthase-like"/>
    <property type="match status" value="1"/>
</dbReference>
<evidence type="ECO:0000259" key="2">
    <source>
        <dbReference type="Pfam" id="PF13621"/>
    </source>
</evidence>
<dbReference type="HOGENOM" id="CLU_842495_0_0_1"/>
<dbReference type="EMBL" id="CH476617">
    <property type="protein sequence ID" value="EEP80793.1"/>
    <property type="molecule type" value="Genomic_DNA"/>
</dbReference>
<accession>C4JT46</accession>
<feature type="region of interest" description="Disordered" evidence="1">
    <location>
        <begin position="311"/>
        <end position="330"/>
    </location>
</feature>
<keyword evidence="4" id="KW-1185">Reference proteome</keyword>
<dbReference type="KEGG" id="ure:UREG_05635"/>
<dbReference type="RefSeq" id="XP_002584946.1">
    <property type="nucleotide sequence ID" value="XM_002584900.1"/>
</dbReference>
<dbReference type="eggNOG" id="KOG2132">
    <property type="taxonomic scope" value="Eukaryota"/>
</dbReference>
<dbReference type="InterPro" id="IPR041667">
    <property type="entry name" value="Cupin_8"/>
</dbReference>